<evidence type="ECO:0000256" key="8">
    <source>
        <dbReference type="ARBA" id="ARBA00022989"/>
    </source>
</evidence>
<dbReference type="PROSITE" id="PS50109">
    <property type="entry name" value="HIS_KIN"/>
    <property type="match status" value="1"/>
</dbReference>
<dbReference type="SMART" id="SM00387">
    <property type="entry name" value="HATPase_c"/>
    <property type="match status" value="1"/>
</dbReference>
<evidence type="ECO:0000256" key="10">
    <source>
        <dbReference type="ARBA" id="ARBA00023136"/>
    </source>
</evidence>
<feature type="domain" description="Histidine kinase" evidence="13">
    <location>
        <begin position="270"/>
        <end position="491"/>
    </location>
</feature>
<dbReference type="Pfam" id="PF00512">
    <property type="entry name" value="HisKA"/>
    <property type="match status" value="1"/>
</dbReference>
<dbReference type="FunFam" id="1.10.287.130:FF:000001">
    <property type="entry name" value="Two-component sensor histidine kinase"/>
    <property type="match status" value="1"/>
</dbReference>
<dbReference type="AlphaFoldDB" id="A0A455T1T1"/>
<evidence type="ECO:0000256" key="3">
    <source>
        <dbReference type="ARBA" id="ARBA00012438"/>
    </source>
</evidence>
<accession>A0A455T1T1</accession>
<dbReference type="Gene3D" id="6.10.340.10">
    <property type="match status" value="1"/>
</dbReference>
<dbReference type="PROSITE" id="PS50885">
    <property type="entry name" value="HAMP"/>
    <property type="match status" value="1"/>
</dbReference>
<feature type="domain" description="HAMP" evidence="14">
    <location>
        <begin position="209"/>
        <end position="262"/>
    </location>
</feature>
<dbReference type="EC" id="2.7.13.3" evidence="3"/>
<comment type="subcellular location">
    <subcellularLocation>
        <location evidence="2">Membrane</location>
    </subcellularLocation>
</comment>
<gene>
    <name evidence="15" type="ORF">KTA_15080</name>
</gene>
<dbReference type="EMBL" id="AP019377">
    <property type="protein sequence ID" value="BBH93309.1"/>
    <property type="molecule type" value="Genomic_DNA"/>
</dbReference>
<comment type="catalytic activity">
    <reaction evidence="1">
        <text>ATP + protein L-histidine = ADP + protein N-phospho-L-histidine.</text>
        <dbReference type="EC" id="2.7.13.3"/>
    </reaction>
</comment>
<dbReference type="SUPFAM" id="SSF47384">
    <property type="entry name" value="Homodimeric domain of signal transducing histidine kinase"/>
    <property type="match status" value="1"/>
</dbReference>
<dbReference type="Gene3D" id="3.30.565.10">
    <property type="entry name" value="Histidine kinase-like ATPase, C-terminal domain"/>
    <property type="match status" value="1"/>
</dbReference>
<evidence type="ECO:0000256" key="2">
    <source>
        <dbReference type="ARBA" id="ARBA00004370"/>
    </source>
</evidence>
<dbReference type="SUPFAM" id="SSF55874">
    <property type="entry name" value="ATPase domain of HSP90 chaperone/DNA topoisomerase II/histidine kinase"/>
    <property type="match status" value="1"/>
</dbReference>
<dbReference type="InterPro" id="IPR036890">
    <property type="entry name" value="HATPase_C_sf"/>
</dbReference>
<feature type="transmembrane region" description="Helical" evidence="12">
    <location>
        <begin position="189"/>
        <end position="216"/>
    </location>
</feature>
<dbReference type="SUPFAM" id="SSF158472">
    <property type="entry name" value="HAMP domain-like"/>
    <property type="match status" value="1"/>
</dbReference>
<dbReference type="GO" id="GO:0005886">
    <property type="term" value="C:plasma membrane"/>
    <property type="evidence" value="ECO:0007669"/>
    <property type="project" value="TreeGrafter"/>
</dbReference>
<feature type="region of interest" description="Disordered" evidence="11">
    <location>
        <begin position="496"/>
        <end position="517"/>
    </location>
</feature>
<evidence type="ECO:0000256" key="7">
    <source>
        <dbReference type="ARBA" id="ARBA00022777"/>
    </source>
</evidence>
<organism evidence="15">
    <name type="scientific">Thermogemmatispora argillosa</name>
    <dbReference type="NCBI Taxonomy" id="2045280"/>
    <lineage>
        <taxon>Bacteria</taxon>
        <taxon>Bacillati</taxon>
        <taxon>Chloroflexota</taxon>
        <taxon>Ktedonobacteria</taxon>
        <taxon>Thermogemmatisporales</taxon>
        <taxon>Thermogemmatisporaceae</taxon>
        <taxon>Thermogemmatispora</taxon>
    </lineage>
</organism>
<evidence type="ECO:0000256" key="9">
    <source>
        <dbReference type="ARBA" id="ARBA00023012"/>
    </source>
</evidence>
<dbReference type="InterPro" id="IPR003660">
    <property type="entry name" value="HAMP_dom"/>
</dbReference>
<feature type="compositionally biased region" description="Polar residues" evidence="11">
    <location>
        <begin position="508"/>
        <end position="517"/>
    </location>
</feature>
<evidence type="ECO:0000256" key="11">
    <source>
        <dbReference type="SAM" id="MobiDB-lite"/>
    </source>
</evidence>
<keyword evidence="8 12" id="KW-1133">Transmembrane helix</keyword>
<protein>
    <recommendedName>
        <fullName evidence="3">histidine kinase</fullName>
        <ecNumber evidence="3">2.7.13.3</ecNumber>
    </recommendedName>
</protein>
<keyword evidence="9" id="KW-0902">Two-component regulatory system</keyword>
<dbReference type="InterPro" id="IPR003594">
    <property type="entry name" value="HATPase_dom"/>
</dbReference>
<dbReference type="PANTHER" id="PTHR45436">
    <property type="entry name" value="SENSOR HISTIDINE KINASE YKOH"/>
    <property type="match status" value="1"/>
</dbReference>
<dbReference type="SMART" id="SM00304">
    <property type="entry name" value="HAMP"/>
    <property type="match status" value="1"/>
</dbReference>
<dbReference type="CDD" id="cd00082">
    <property type="entry name" value="HisKA"/>
    <property type="match status" value="1"/>
</dbReference>
<sequence length="517" mass="56380">MPIRWRLVLVSLGLLTILLGSLGVIISLIAEQDLLSNQVDVLCNEAQVAIKGIMKGSQDHPFRLSYTFMPPEKPPTDFLYTASTLAFRLSSPSTNAAILATDGSVLVPGSSSPFALQPITVPPAQVRLALQHSDQRPPYLVLKDSSGQPQLVVFLPLVDTFRDHTLGILQISTSTMPIDDFLRTLHLTLFMGVVVLLGLATALIYPLVSVALHPLVEIERTSQRIARGELSMRIEPPPTDDEIGRLAHSFNRMVAQLESAFQRQKRFVSDVSHELRTPLTALSGSLEMLLLGADRGDLEAARRLARGMYAEVQRLQRMVEDLLVLTRLDAGRLEMRRELIRAEDMLATVCEQAEHLARGQALRWSVAPGTPALVGDKDRLRQALLNIVDNALKYTPAEGTVELQAQPAGGGLVKLSVRDTGEGIPPEALPHVFERFFRADPARSRAGRRPGGSGLGLAITRELIEAQGGKIQLESRLGEGTTVTILFPAAVEGRLTSRAAEESARGRSLSQPSSRID</sequence>
<dbReference type="Gene3D" id="1.10.287.130">
    <property type="match status" value="1"/>
</dbReference>
<dbReference type="CDD" id="cd06225">
    <property type="entry name" value="HAMP"/>
    <property type="match status" value="1"/>
</dbReference>
<dbReference type="Pfam" id="PF00672">
    <property type="entry name" value="HAMP"/>
    <property type="match status" value="1"/>
</dbReference>
<proteinExistence type="predicted"/>
<dbReference type="InterPro" id="IPR005467">
    <property type="entry name" value="His_kinase_dom"/>
</dbReference>
<dbReference type="SMART" id="SM00388">
    <property type="entry name" value="HisKA"/>
    <property type="match status" value="1"/>
</dbReference>
<evidence type="ECO:0000259" key="14">
    <source>
        <dbReference type="PROSITE" id="PS50885"/>
    </source>
</evidence>
<keyword evidence="5" id="KW-0808">Transferase</keyword>
<evidence type="ECO:0000259" key="13">
    <source>
        <dbReference type="PROSITE" id="PS50109"/>
    </source>
</evidence>
<keyword evidence="7 15" id="KW-0418">Kinase</keyword>
<keyword evidence="6 12" id="KW-0812">Transmembrane</keyword>
<evidence type="ECO:0000313" key="15">
    <source>
        <dbReference type="EMBL" id="BBH93309.1"/>
    </source>
</evidence>
<evidence type="ECO:0000256" key="12">
    <source>
        <dbReference type="SAM" id="Phobius"/>
    </source>
</evidence>
<dbReference type="InterPro" id="IPR004358">
    <property type="entry name" value="Sig_transdc_His_kin-like_C"/>
</dbReference>
<evidence type="ECO:0000256" key="1">
    <source>
        <dbReference type="ARBA" id="ARBA00000085"/>
    </source>
</evidence>
<keyword evidence="4" id="KW-0597">Phosphoprotein</keyword>
<name>A0A455T1T1_9CHLR</name>
<dbReference type="Pfam" id="PF02518">
    <property type="entry name" value="HATPase_c"/>
    <property type="match status" value="1"/>
</dbReference>
<dbReference type="InterPro" id="IPR036097">
    <property type="entry name" value="HisK_dim/P_sf"/>
</dbReference>
<dbReference type="InterPro" id="IPR050428">
    <property type="entry name" value="TCS_sensor_his_kinase"/>
</dbReference>
<dbReference type="GO" id="GO:0000155">
    <property type="term" value="F:phosphorelay sensor kinase activity"/>
    <property type="evidence" value="ECO:0007669"/>
    <property type="project" value="InterPro"/>
</dbReference>
<keyword evidence="10 12" id="KW-0472">Membrane</keyword>
<dbReference type="FunFam" id="3.30.565.10:FF:000006">
    <property type="entry name" value="Sensor histidine kinase WalK"/>
    <property type="match status" value="1"/>
</dbReference>
<evidence type="ECO:0000256" key="6">
    <source>
        <dbReference type="ARBA" id="ARBA00022692"/>
    </source>
</evidence>
<dbReference type="PRINTS" id="PR00344">
    <property type="entry name" value="BCTRLSENSOR"/>
</dbReference>
<dbReference type="PANTHER" id="PTHR45436:SF5">
    <property type="entry name" value="SENSOR HISTIDINE KINASE TRCS"/>
    <property type="match status" value="1"/>
</dbReference>
<dbReference type="CDD" id="cd00075">
    <property type="entry name" value="HATPase"/>
    <property type="match status" value="1"/>
</dbReference>
<dbReference type="InterPro" id="IPR003661">
    <property type="entry name" value="HisK_dim/P_dom"/>
</dbReference>
<evidence type="ECO:0000256" key="4">
    <source>
        <dbReference type="ARBA" id="ARBA00022553"/>
    </source>
</evidence>
<evidence type="ECO:0000256" key="5">
    <source>
        <dbReference type="ARBA" id="ARBA00022679"/>
    </source>
</evidence>
<reference evidence="15" key="1">
    <citation type="submission" date="2018-12" db="EMBL/GenBank/DDBJ databases">
        <title>Novel natural products biosynthetic potential of the class Ktedonobacteria.</title>
        <authorList>
            <person name="Zheng Y."/>
            <person name="Saitou A."/>
            <person name="Wang C.M."/>
            <person name="Toyoda A."/>
            <person name="Minakuchi Y."/>
            <person name="Sekiguchi Y."/>
            <person name="Ueda K."/>
            <person name="Takano H."/>
            <person name="Sakai Y."/>
            <person name="Yokota A."/>
            <person name="Yabe S."/>
        </authorList>
    </citation>
    <scope>NUCLEOTIDE SEQUENCE</scope>
    <source>
        <strain evidence="15">A3-2</strain>
    </source>
</reference>